<evidence type="ECO:0000256" key="3">
    <source>
        <dbReference type="ARBA" id="ARBA00022679"/>
    </source>
</evidence>
<evidence type="ECO:0000256" key="1">
    <source>
        <dbReference type="ARBA" id="ARBA00022516"/>
    </source>
</evidence>
<dbReference type="PANTHER" id="PTHR43480:SF1">
    <property type="entry name" value="ACYL-[ACYL-CARRIER-PROTEIN]--UDP-N-ACETYLGLUCOSAMINE O-ACYLTRANSFERASE, MITOCHONDRIAL-RELATED"/>
    <property type="match status" value="1"/>
</dbReference>
<gene>
    <name evidence="7" type="ORF">RM425_21050</name>
</gene>
<dbReference type="Proteomes" id="UP001183222">
    <property type="component" value="Unassembled WGS sequence"/>
</dbReference>
<sequence length="232" mass="24160">MGNRVHPTAIVGEGVELGTDNVIGPYAVITGPCRIGDRNWIGAHAVIGAAPEIHGHDHGLPWGGGTDDVGVEIGDDSVVREFVTVHRGTRRRTGIGDRCFVMNKAHFGHDAVIEDDVTLAVGVILGGHVEVGAGANLGLAAVLHQRRVVGPGAMVGMSAVVTRDIPPYAKAFGAPARVRGVNEVGMRRRGIDAAVIAAVAEQYASGGDAGAWTPPAALRAPWEWWLERTSAG</sequence>
<dbReference type="InterPro" id="IPR010137">
    <property type="entry name" value="Lipid_A_LpxA"/>
</dbReference>
<name>A0ABU2KE11_9ACTN</name>
<accession>A0ABU2KE11</accession>
<evidence type="ECO:0000256" key="2">
    <source>
        <dbReference type="ARBA" id="ARBA00022556"/>
    </source>
</evidence>
<dbReference type="InterPro" id="IPR029098">
    <property type="entry name" value="Acetyltransf_C"/>
</dbReference>
<keyword evidence="8" id="KW-1185">Reference proteome</keyword>
<proteinExistence type="predicted"/>
<dbReference type="Gene3D" id="2.160.10.10">
    <property type="entry name" value="Hexapeptide repeat proteins"/>
    <property type="match status" value="1"/>
</dbReference>
<evidence type="ECO:0000313" key="8">
    <source>
        <dbReference type="Proteomes" id="UP001183222"/>
    </source>
</evidence>
<organism evidence="7 8">
    <name type="scientific">Blastococcus goldschmidtiae</name>
    <dbReference type="NCBI Taxonomy" id="3075546"/>
    <lineage>
        <taxon>Bacteria</taxon>
        <taxon>Bacillati</taxon>
        <taxon>Actinomycetota</taxon>
        <taxon>Actinomycetes</taxon>
        <taxon>Geodermatophilales</taxon>
        <taxon>Geodermatophilaceae</taxon>
        <taxon>Blastococcus</taxon>
    </lineage>
</organism>
<dbReference type="EMBL" id="JAVREI010000026">
    <property type="protein sequence ID" value="MDT0278397.1"/>
    <property type="molecule type" value="Genomic_DNA"/>
</dbReference>
<evidence type="ECO:0000259" key="6">
    <source>
        <dbReference type="Pfam" id="PF13720"/>
    </source>
</evidence>
<keyword evidence="5 7" id="KW-0012">Acyltransferase</keyword>
<dbReference type="GO" id="GO:0016746">
    <property type="term" value="F:acyltransferase activity"/>
    <property type="evidence" value="ECO:0007669"/>
    <property type="project" value="UniProtKB-KW"/>
</dbReference>
<dbReference type="InterPro" id="IPR011004">
    <property type="entry name" value="Trimer_LpxA-like_sf"/>
</dbReference>
<protein>
    <submittedName>
        <fullName evidence="7">UDP-N-acetylglucosamine acyltransferase</fullName>
    </submittedName>
</protein>
<dbReference type="RefSeq" id="WP_311347195.1">
    <property type="nucleotide sequence ID" value="NZ_JAVREI010000026.1"/>
</dbReference>
<comment type="caution">
    <text evidence="7">The sequence shown here is derived from an EMBL/GenBank/DDBJ whole genome shotgun (WGS) entry which is preliminary data.</text>
</comment>
<keyword evidence="1" id="KW-0444">Lipid biosynthesis</keyword>
<dbReference type="Pfam" id="PF13720">
    <property type="entry name" value="Acetyltransf_11"/>
    <property type="match status" value="1"/>
</dbReference>
<evidence type="ECO:0000256" key="4">
    <source>
        <dbReference type="ARBA" id="ARBA00023098"/>
    </source>
</evidence>
<keyword evidence="3" id="KW-0808">Transferase</keyword>
<feature type="domain" description="UDP N-acetylglucosamine O-acyltransferase C-terminal" evidence="6">
    <location>
        <begin position="164"/>
        <end position="203"/>
    </location>
</feature>
<evidence type="ECO:0000313" key="7">
    <source>
        <dbReference type="EMBL" id="MDT0278397.1"/>
    </source>
</evidence>
<dbReference type="SUPFAM" id="SSF51161">
    <property type="entry name" value="Trimeric LpxA-like enzymes"/>
    <property type="match status" value="1"/>
</dbReference>
<dbReference type="PANTHER" id="PTHR43480">
    <property type="entry name" value="ACYL-[ACYL-CARRIER-PROTEIN]--UDP-N-ACETYLGLUCOSAMINE O-ACYLTRANSFERASE"/>
    <property type="match status" value="1"/>
</dbReference>
<keyword evidence="2" id="KW-0441">Lipid A biosynthesis</keyword>
<reference evidence="8" key="1">
    <citation type="submission" date="2023-07" db="EMBL/GenBank/DDBJ databases">
        <title>30 novel species of actinomycetes from the DSMZ collection.</title>
        <authorList>
            <person name="Nouioui I."/>
        </authorList>
    </citation>
    <scope>NUCLEOTIDE SEQUENCE [LARGE SCALE GENOMIC DNA]</scope>
    <source>
        <strain evidence="8">DSM 46792</strain>
    </source>
</reference>
<evidence type="ECO:0000256" key="5">
    <source>
        <dbReference type="ARBA" id="ARBA00023315"/>
    </source>
</evidence>
<keyword evidence="4" id="KW-0443">Lipid metabolism</keyword>